<dbReference type="RefSeq" id="WP_305929118.1">
    <property type="nucleotide sequence ID" value="NZ_JAVAIL010000001.1"/>
</dbReference>
<organism evidence="4 5">
    <name type="scientific">Qipengyuania benthica</name>
    <dbReference type="NCBI Taxonomy" id="3067651"/>
    <lineage>
        <taxon>Bacteria</taxon>
        <taxon>Pseudomonadati</taxon>
        <taxon>Pseudomonadota</taxon>
        <taxon>Alphaproteobacteria</taxon>
        <taxon>Sphingomonadales</taxon>
        <taxon>Erythrobacteraceae</taxon>
        <taxon>Qipengyuania</taxon>
    </lineage>
</organism>
<protein>
    <submittedName>
        <fullName evidence="4">Outer membrane beta-barrel protein</fullName>
    </submittedName>
</protein>
<evidence type="ECO:0000313" key="4">
    <source>
        <dbReference type="EMBL" id="MDP4539019.1"/>
    </source>
</evidence>
<dbReference type="SUPFAM" id="SSF56925">
    <property type="entry name" value="OMPA-like"/>
    <property type="match status" value="1"/>
</dbReference>
<keyword evidence="1 2" id="KW-0732">Signal</keyword>
<gene>
    <name evidence="4" type="ORF">Q9K01_05200</name>
</gene>
<keyword evidence="5" id="KW-1185">Reference proteome</keyword>
<evidence type="ECO:0000256" key="1">
    <source>
        <dbReference type="ARBA" id="ARBA00022729"/>
    </source>
</evidence>
<dbReference type="Gene3D" id="2.40.160.20">
    <property type="match status" value="1"/>
</dbReference>
<feature type="domain" description="Outer membrane protein beta-barrel" evidence="3">
    <location>
        <begin position="14"/>
        <end position="204"/>
    </location>
</feature>
<sequence length="204" mass="20099">MKPLLTAAIPAAILAAGLAASPASAQAAAPGGLYVGALAGYEGIDVEAADGSASASADAAVYGVTAGYDLSLGSAFVGVEGEYSTSGGSTEFPASFGGARDGLEADGQYYLGARAGFAVTPGIAAYGKLGYTSLDTSAFTSAGSLGELEGNADGIRFGGGVQVQLPGPLEARLEYRRSSYKDLNDGTFGDASTDQVVAGVGLRF</sequence>
<name>A0ABT9H7K6_9SPHN</name>
<evidence type="ECO:0000259" key="3">
    <source>
        <dbReference type="Pfam" id="PF13505"/>
    </source>
</evidence>
<accession>A0ABT9H7K6</accession>
<feature type="chain" id="PRO_5045487762" evidence="2">
    <location>
        <begin position="28"/>
        <end position="204"/>
    </location>
</feature>
<evidence type="ECO:0000256" key="2">
    <source>
        <dbReference type="SAM" id="SignalP"/>
    </source>
</evidence>
<comment type="caution">
    <text evidence="4">The sequence shown here is derived from an EMBL/GenBank/DDBJ whole genome shotgun (WGS) entry which is preliminary data.</text>
</comment>
<reference evidence="4 5" key="1">
    <citation type="submission" date="2023-08" db="EMBL/GenBank/DDBJ databases">
        <title>genomic of DY56.</title>
        <authorList>
            <person name="Wang Y."/>
        </authorList>
    </citation>
    <scope>NUCLEOTIDE SEQUENCE [LARGE SCALE GENOMIC DNA]</scope>
    <source>
        <strain evidence="4 5">DY56-A-20</strain>
    </source>
</reference>
<dbReference type="InterPro" id="IPR027385">
    <property type="entry name" value="Beta-barrel_OMP"/>
</dbReference>
<dbReference type="InterPro" id="IPR011250">
    <property type="entry name" value="OMP/PagP_B-barrel"/>
</dbReference>
<feature type="signal peptide" evidence="2">
    <location>
        <begin position="1"/>
        <end position="27"/>
    </location>
</feature>
<proteinExistence type="predicted"/>
<evidence type="ECO:0000313" key="5">
    <source>
        <dbReference type="Proteomes" id="UP001235664"/>
    </source>
</evidence>
<dbReference type="Pfam" id="PF13505">
    <property type="entry name" value="OMP_b-brl"/>
    <property type="match status" value="1"/>
</dbReference>
<dbReference type="EMBL" id="JAVAIL010000001">
    <property type="protein sequence ID" value="MDP4539019.1"/>
    <property type="molecule type" value="Genomic_DNA"/>
</dbReference>
<dbReference type="Proteomes" id="UP001235664">
    <property type="component" value="Unassembled WGS sequence"/>
</dbReference>